<organism evidence="1 2">
    <name type="scientific">Paenarthrobacter ilicis</name>
    <dbReference type="NCBI Taxonomy" id="43665"/>
    <lineage>
        <taxon>Bacteria</taxon>
        <taxon>Bacillati</taxon>
        <taxon>Actinomycetota</taxon>
        <taxon>Actinomycetes</taxon>
        <taxon>Micrococcales</taxon>
        <taxon>Micrococcaceae</taxon>
        <taxon>Paenarthrobacter</taxon>
    </lineage>
</organism>
<sequence length="152" mass="16655">MIETLAAQVESYLDDPDLVLLPDHPEKEVRANTWSYSAATSPRSSAADLAAALDEVVNGLRDRFGTAPNRGTFYAWYDEQAGQLRCSLTSQSQLPFGGRIRKTTNSALVIDRMLSDQSPGFISFGRLREVPFSSASAAEAEDDELIVWAVLL</sequence>
<accession>A0ABX0TQH3</accession>
<comment type="caution">
    <text evidence="1">The sequence shown here is derived from an EMBL/GenBank/DDBJ whole genome shotgun (WGS) entry which is preliminary data.</text>
</comment>
<gene>
    <name evidence="1" type="ORF">FHR86_003819</name>
</gene>
<dbReference type="Proteomes" id="UP000802392">
    <property type="component" value="Unassembled WGS sequence"/>
</dbReference>
<name>A0ABX0TQH3_9MICC</name>
<proteinExistence type="predicted"/>
<protein>
    <submittedName>
        <fullName evidence="1">Uncharacterized protein</fullName>
    </submittedName>
</protein>
<dbReference type="EMBL" id="JAAOZD010000013">
    <property type="protein sequence ID" value="NIJ03460.1"/>
    <property type="molecule type" value="Genomic_DNA"/>
</dbReference>
<reference evidence="1 2" key="1">
    <citation type="submission" date="2020-03" db="EMBL/GenBank/DDBJ databases">
        <title>Genomic Encyclopedia of Type Strains, Phase III (KMG-III): the genomes of soil and plant-associated and newly described type strains.</title>
        <authorList>
            <person name="Whitman W."/>
        </authorList>
    </citation>
    <scope>NUCLEOTIDE SEQUENCE [LARGE SCALE GENOMIC DNA]</scope>
    <source>
        <strain evidence="1 2">CECT 4207</strain>
    </source>
</reference>
<dbReference type="RefSeq" id="WP_167269675.1">
    <property type="nucleotide sequence ID" value="NZ_JAAOZD010000013.1"/>
</dbReference>
<keyword evidence="2" id="KW-1185">Reference proteome</keyword>
<evidence type="ECO:0000313" key="2">
    <source>
        <dbReference type="Proteomes" id="UP000802392"/>
    </source>
</evidence>
<evidence type="ECO:0000313" key="1">
    <source>
        <dbReference type="EMBL" id="NIJ03460.1"/>
    </source>
</evidence>